<proteinExistence type="predicted"/>
<name>A0A4Y7KW08_PAPSO</name>
<keyword evidence="2" id="KW-1185">Reference proteome</keyword>
<dbReference type="EMBL" id="CM010723">
    <property type="protein sequence ID" value="RZC76119.1"/>
    <property type="molecule type" value="Genomic_DNA"/>
</dbReference>
<dbReference type="Gramene" id="RZC76119">
    <property type="protein sequence ID" value="RZC76119"/>
    <property type="gene ID" value="C5167_003389"/>
</dbReference>
<accession>A0A4Y7KW08</accession>
<protein>
    <submittedName>
        <fullName evidence="1">Uncharacterized protein</fullName>
    </submittedName>
</protein>
<evidence type="ECO:0000313" key="2">
    <source>
        <dbReference type="Proteomes" id="UP000316621"/>
    </source>
</evidence>
<evidence type="ECO:0000313" key="1">
    <source>
        <dbReference type="EMBL" id="RZC76119.1"/>
    </source>
</evidence>
<organism evidence="1 2">
    <name type="scientific">Papaver somniferum</name>
    <name type="common">Opium poppy</name>
    <dbReference type="NCBI Taxonomy" id="3469"/>
    <lineage>
        <taxon>Eukaryota</taxon>
        <taxon>Viridiplantae</taxon>
        <taxon>Streptophyta</taxon>
        <taxon>Embryophyta</taxon>
        <taxon>Tracheophyta</taxon>
        <taxon>Spermatophyta</taxon>
        <taxon>Magnoliopsida</taxon>
        <taxon>Ranunculales</taxon>
        <taxon>Papaveraceae</taxon>
        <taxon>Papaveroideae</taxon>
        <taxon>Papaver</taxon>
    </lineage>
</organism>
<dbReference type="AlphaFoldDB" id="A0A4Y7KW08"/>
<sequence length="108" mass="11504">MDLNEVEERTVLKLLLGMKVIGLIFCSLDSFVNAIEITSNLYGNLVANTTAVVAGGTGVIARRKSTLTVSLVAAAGIIKTSKKILGCEVDGPNGSVNYTWQKISQYNI</sequence>
<reference evidence="1 2" key="1">
    <citation type="journal article" date="2018" name="Science">
        <title>The opium poppy genome and morphinan production.</title>
        <authorList>
            <person name="Guo L."/>
            <person name="Winzer T."/>
            <person name="Yang X."/>
            <person name="Li Y."/>
            <person name="Ning Z."/>
            <person name="He Z."/>
            <person name="Teodor R."/>
            <person name="Lu Y."/>
            <person name="Bowser T.A."/>
            <person name="Graham I.A."/>
            <person name="Ye K."/>
        </authorList>
    </citation>
    <scope>NUCLEOTIDE SEQUENCE [LARGE SCALE GENOMIC DNA]</scope>
    <source>
        <strain evidence="2">cv. HN1</strain>
        <tissue evidence="1">Leaves</tissue>
    </source>
</reference>
<gene>
    <name evidence="1" type="ORF">C5167_003389</name>
</gene>
<dbReference type="Proteomes" id="UP000316621">
    <property type="component" value="Chromosome 9"/>
</dbReference>